<dbReference type="InterPro" id="IPR005477">
    <property type="entry name" value="Dxylulose-5-P_synthase"/>
</dbReference>
<dbReference type="SUPFAM" id="SSF52922">
    <property type="entry name" value="TK C-terminal domain-like"/>
    <property type="match status" value="1"/>
</dbReference>
<accession>A0A5C5WGF0</accession>
<comment type="cofactor">
    <cofactor evidence="10">
        <name>Mg(2+)</name>
        <dbReference type="ChEBI" id="CHEBI:18420"/>
    </cofactor>
    <text evidence="10">Binds 1 Mg(2+) ion per subunit.</text>
</comment>
<dbReference type="Gene3D" id="3.40.50.970">
    <property type="match status" value="2"/>
</dbReference>
<dbReference type="NCBIfam" id="TIGR00204">
    <property type="entry name" value="dxs"/>
    <property type="match status" value="1"/>
</dbReference>
<dbReference type="Pfam" id="PF02780">
    <property type="entry name" value="Transketolase_C"/>
    <property type="match status" value="1"/>
</dbReference>
<keyword evidence="6 10" id="KW-0460">Magnesium</keyword>
<dbReference type="InterPro" id="IPR009014">
    <property type="entry name" value="Transketo_C/PFOR_II"/>
</dbReference>
<feature type="binding site" evidence="10">
    <location>
        <position position="188"/>
    </location>
    <ligand>
        <name>Mg(2+)</name>
        <dbReference type="ChEBI" id="CHEBI:18420"/>
    </ligand>
</feature>
<evidence type="ECO:0000259" key="12">
    <source>
        <dbReference type="SMART" id="SM00861"/>
    </source>
</evidence>
<keyword evidence="4 10" id="KW-0808">Transferase</keyword>
<feature type="binding site" evidence="10">
    <location>
        <position position="217"/>
    </location>
    <ligand>
        <name>Mg(2+)</name>
        <dbReference type="ChEBI" id="CHEBI:18420"/>
    </ligand>
</feature>
<dbReference type="SUPFAM" id="SSF52518">
    <property type="entry name" value="Thiamin diphosphate-binding fold (THDP-binding)"/>
    <property type="match status" value="2"/>
</dbReference>
<feature type="binding site" evidence="10">
    <location>
        <begin position="189"/>
        <end position="190"/>
    </location>
    <ligand>
        <name>thiamine diphosphate</name>
        <dbReference type="ChEBI" id="CHEBI:58937"/>
    </ligand>
</feature>
<dbReference type="CDD" id="cd02007">
    <property type="entry name" value="TPP_DXS"/>
    <property type="match status" value="1"/>
</dbReference>
<comment type="similarity">
    <text evidence="2 10">Belongs to the transketolase family. DXPS subfamily.</text>
</comment>
<keyword evidence="14" id="KW-1185">Reference proteome</keyword>
<dbReference type="PANTHER" id="PTHR43322">
    <property type="entry name" value="1-D-DEOXYXYLULOSE 5-PHOSPHATE SYNTHASE-RELATED"/>
    <property type="match status" value="1"/>
</dbReference>
<dbReference type="PANTHER" id="PTHR43322:SF5">
    <property type="entry name" value="1-DEOXY-D-XYLULOSE-5-PHOSPHATE SYNTHASE, CHLOROPLASTIC"/>
    <property type="match status" value="1"/>
</dbReference>
<dbReference type="CDD" id="cd07033">
    <property type="entry name" value="TPP_PYR_DXS_TK_like"/>
    <property type="match status" value="1"/>
</dbReference>
<dbReference type="Pfam" id="PF13292">
    <property type="entry name" value="DXP_synthase_N"/>
    <property type="match status" value="1"/>
</dbReference>
<reference evidence="13 14" key="1">
    <citation type="submission" date="2019-02" db="EMBL/GenBank/DDBJ databases">
        <title>Deep-cultivation of Planctomycetes and their phenomic and genomic characterization uncovers novel biology.</title>
        <authorList>
            <person name="Wiegand S."/>
            <person name="Jogler M."/>
            <person name="Boedeker C."/>
            <person name="Pinto D."/>
            <person name="Vollmers J."/>
            <person name="Rivas-Marin E."/>
            <person name="Kohn T."/>
            <person name="Peeters S.H."/>
            <person name="Heuer A."/>
            <person name="Rast P."/>
            <person name="Oberbeckmann S."/>
            <person name="Bunk B."/>
            <person name="Jeske O."/>
            <person name="Meyerdierks A."/>
            <person name="Storesund J.E."/>
            <person name="Kallscheuer N."/>
            <person name="Luecker S."/>
            <person name="Lage O.M."/>
            <person name="Pohl T."/>
            <person name="Merkel B.J."/>
            <person name="Hornburger P."/>
            <person name="Mueller R.-W."/>
            <person name="Bruemmer F."/>
            <person name="Labrenz M."/>
            <person name="Spormann A.M."/>
            <person name="Op Den Camp H."/>
            <person name="Overmann J."/>
            <person name="Amann R."/>
            <person name="Jetten M.S.M."/>
            <person name="Mascher T."/>
            <person name="Medema M.H."/>
            <person name="Devos D.P."/>
            <person name="Kaster A.-K."/>
            <person name="Ovreas L."/>
            <person name="Rohde M."/>
            <person name="Galperin M.Y."/>
            <person name="Jogler C."/>
        </authorList>
    </citation>
    <scope>NUCLEOTIDE SEQUENCE [LARGE SCALE GENOMIC DNA]</scope>
    <source>
        <strain evidence="13 14">Pla22</strain>
    </source>
</reference>
<evidence type="ECO:0000256" key="1">
    <source>
        <dbReference type="ARBA" id="ARBA00004980"/>
    </source>
</evidence>
<comment type="catalytic activity">
    <reaction evidence="10">
        <text>D-glyceraldehyde 3-phosphate + pyruvate + H(+) = 1-deoxy-D-xylulose 5-phosphate + CO2</text>
        <dbReference type="Rhea" id="RHEA:12605"/>
        <dbReference type="ChEBI" id="CHEBI:15361"/>
        <dbReference type="ChEBI" id="CHEBI:15378"/>
        <dbReference type="ChEBI" id="CHEBI:16526"/>
        <dbReference type="ChEBI" id="CHEBI:57792"/>
        <dbReference type="ChEBI" id="CHEBI:59776"/>
        <dbReference type="EC" id="2.2.1.7"/>
    </reaction>
</comment>
<evidence type="ECO:0000256" key="6">
    <source>
        <dbReference type="ARBA" id="ARBA00022842"/>
    </source>
</evidence>
<evidence type="ECO:0000256" key="4">
    <source>
        <dbReference type="ARBA" id="ARBA00022679"/>
    </source>
</evidence>
<dbReference type="Proteomes" id="UP000316598">
    <property type="component" value="Unassembled WGS sequence"/>
</dbReference>
<dbReference type="EMBL" id="SJPI01000003">
    <property type="protein sequence ID" value="TWT49093.1"/>
    <property type="molecule type" value="Genomic_DNA"/>
</dbReference>
<comment type="subunit">
    <text evidence="3 10">Homodimer.</text>
</comment>
<dbReference type="InterPro" id="IPR033248">
    <property type="entry name" value="Transketolase_C"/>
</dbReference>
<dbReference type="Pfam" id="PF02779">
    <property type="entry name" value="Transket_pyr"/>
    <property type="match status" value="1"/>
</dbReference>
<evidence type="ECO:0000313" key="13">
    <source>
        <dbReference type="EMBL" id="TWT49093.1"/>
    </source>
</evidence>
<keyword evidence="7 10" id="KW-0784">Thiamine biosynthesis</keyword>
<sequence>MVGGLRIGANKLNNRSHSKSGTDPGQSKSATQDDQGHHPLGQHPLLAGLTDAMPLRDMTPDQLQMVASEIRDVLCNLLATRTAHFASNLGVVELCLALHCEFDFRSDRLIWDTGHQIYPHKLVTGRYHDFASIRTQGGLMGYPNPHESEYDLFMTGHAGCSVSTAVGLRSGDKLRGEPNRKSVAVIGDGAFPSGIVFEALNNAGELGDDLTIVLNDNKMSICHRVGSVAQYLDRLRGTPLYSGLKSEVVKLLDRVPMFGDPAERLLAQMKEGVKAGLLGGMLFEELGIRYVGPIDGHDTTLLRKYLAMARETSGPVLLHVVTEKGHGYKPAAEDPVYFHTPPAFQEKSGEVITLKSDGNPAYTFHAREAIRKQMAADERVTVITAAMCQGNKLEPVREQFPDRFFDVGICESHAVAFAAGQCKTGLRPIVDIYSTFLQRSYDQIFQEVALQDLPVVFLLDRAGLTGPDGPTHHGLFDIGYMRVFPNMICMAPGYAGEVSMMLDAALQFEHASSIRYPKASALELDRAPSPIELGKSEVVREGTDGTIVAFGALLDQALEAAEQLAGELDIEVINARFVKPIDHEMVRRVIEADKFVVTVEEGAKMGGFGSAFIESAVEQRLDTRGVTVLAIPDEFIEHGDRNDLLHASSLSSAAIAEVCRDQSCASVAIQN</sequence>
<gene>
    <name evidence="10 13" type="primary">dxs</name>
    <name evidence="13" type="ORF">Pla22_42850</name>
</gene>
<feature type="domain" description="Transketolase-like pyrimidine-binding" evidence="12">
    <location>
        <begin position="360"/>
        <end position="524"/>
    </location>
</feature>
<dbReference type="GO" id="GO:0009228">
    <property type="term" value="P:thiamine biosynthetic process"/>
    <property type="evidence" value="ECO:0007669"/>
    <property type="project" value="UniProtKB-UniRule"/>
</dbReference>
<dbReference type="HAMAP" id="MF_00315">
    <property type="entry name" value="DXP_synth"/>
    <property type="match status" value="1"/>
</dbReference>
<proteinExistence type="inferred from homology"/>
<evidence type="ECO:0000256" key="3">
    <source>
        <dbReference type="ARBA" id="ARBA00011738"/>
    </source>
</evidence>
<keyword evidence="9 10" id="KW-0414">Isoprene biosynthesis</keyword>
<evidence type="ECO:0000256" key="7">
    <source>
        <dbReference type="ARBA" id="ARBA00022977"/>
    </source>
</evidence>
<feature type="binding site" evidence="10">
    <location>
        <position position="217"/>
    </location>
    <ligand>
        <name>thiamine diphosphate</name>
        <dbReference type="ChEBI" id="CHEBI:58937"/>
    </ligand>
</feature>
<feature type="binding site" evidence="10">
    <location>
        <position position="115"/>
    </location>
    <ligand>
        <name>thiamine diphosphate</name>
        <dbReference type="ChEBI" id="CHEBI:58937"/>
    </ligand>
</feature>
<dbReference type="GO" id="GO:0000287">
    <property type="term" value="F:magnesium ion binding"/>
    <property type="evidence" value="ECO:0007669"/>
    <property type="project" value="UniProtKB-UniRule"/>
</dbReference>
<dbReference type="AlphaFoldDB" id="A0A5C5WGF0"/>
<dbReference type="NCBIfam" id="NF003933">
    <property type="entry name" value="PRK05444.2-2"/>
    <property type="match status" value="1"/>
</dbReference>
<keyword evidence="5 10" id="KW-0479">Metal-binding</keyword>
<dbReference type="GO" id="GO:0019288">
    <property type="term" value="P:isopentenyl diphosphate biosynthetic process, methylerythritol 4-phosphate pathway"/>
    <property type="evidence" value="ECO:0007669"/>
    <property type="project" value="TreeGrafter"/>
</dbReference>
<protein>
    <recommendedName>
        <fullName evidence="10">1-deoxy-D-xylulose-5-phosphate synthase</fullName>
        <ecNumber evidence="10">2.2.1.7</ecNumber>
    </recommendedName>
    <alternativeName>
        <fullName evidence="10">1-deoxyxylulose-5-phosphate synthase</fullName>
        <shortName evidence="10">DXP synthase</shortName>
        <shortName evidence="10">DXPS</shortName>
    </alternativeName>
</protein>
<organism evidence="13 14">
    <name type="scientific">Rubripirellula amarantea</name>
    <dbReference type="NCBI Taxonomy" id="2527999"/>
    <lineage>
        <taxon>Bacteria</taxon>
        <taxon>Pseudomonadati</taxon>
        <taxon>Planctomycetota</taxon>
        <taxon>Planctomycetia</taxon>
        <taxon>Pirellulales</taxon>
        <taxon>Pirellulaceae</taxon>
        <taxon>Rubripirellula</taxon>
    </lineage>
</organism>
<dbReference type="GO" id="GO:0005829">
    <property type="term" value="C:cytosol"/>
    <property type="evidence" value="ECO:0007669"/>
    <property type="project" value="TreeGrafter"/>
</dbReference>
<dbReference type="GO" id="GO:0030976">
    <property type="term" value="F:thiamine pyrophosphate binding"/>
    <property type="evidence" value="ECO:0007669"/>
    <property type="project" value="UniProtKB-UniRule"/>
</dbReference>
<dbReference type="GO" id="GO:0008661">
    <property type="term" value="F:1-deoxy-D-xylulose-5-phosphate synthase activity"/>
    <property type="evidence" value="ECO:0007669"/>
    <property type="project" value="UniProtKB-UniRule"/>
</dbReference>
<feature type="compositionally biased region" description="Polar residues" evidence="11">
    <location>
        <begin position="11"/>
        <end position="33"/>
    </location>
</feature>
<comment type="cofactor">
    <cofactor evidence="10">
        <name>thiamine diphosphate</name>
        <dbReference type="ChEBI" id="CHEBI:58937"/>
    </cofactor>
    <text evidence="10">Binds 1 thiamine pyrophosphate per subunit.</text>
</comment>
<comment type="caution">
    <text evidence="13">The sequence shown here is derived from an EMBL/GenBank/DDBJ whole genome shotgun (WGS) entry which is preliminary data.</text>
</comment>
<dbReference type="InterPro" id="IPR020826">
    <property type="entry name" value="Transketolase_BS"/>
</dbReference>
<dbReference type="GO" id="GO:0016114">
    <property type="term" value="P:terpenoid biosynthetic process"/>
    <property type="evidence" value="ECO:0007669"/>
    <property type="project" value="UniProtKB-UniRule"/>
</dbReference>
<dbReference type="InterPro" id="IPR005475">
    <property type="entry name" value="Transketolase-like_Pyr-bd"/>
</dbReference>
<dbReference type="EC" id="2.2.1.7" evidence="10"/>
<dbReference type="PROSITE" id="PS00802">
    <property type="entry name" value="TRANSKETOLASE_2"/>
    <property type="match status" value="1"/>
</dbReference>
<keyword evidence="8 10" id="KW-0786">Thiamine pyrophosphate</keyword>
<evidence type="ECO:0000256" key="11">
    <source>
        <dbReference type="SAM" id="MobiDB-lite"/>
    </source>
</evidence>
<comment type="function">
    <text evidence="10">Catalyzes the acyloin condensation reaction between C atoms 2 and 3 of pyruvate and glyceraldehyde 3-phosphate to yield 1-deoxy-D-xylulose-5-phosphate (DXP).</text>
</comment>
<feature type="binding site" evidence="10">
    <location>
        <position position="411"/>
    </location>
    <ligand>
        <name>thiamine diphosphate</name>
        <dbReference type="ChEBI" id="CHEBI:58937"/>
    </ligand>
</feature>
<dbReference type="Gene3D" id="3.40.50.920">
    <property type="match status" value="1"/>
</dbReference>
<evidence type="ECO:0000256" key="8">
    <source>
        <dbReference type="ARBA" id="ARBA00023052"/>
    </source>
</evidence>
<evidence type="ECO:0000256" key="5">
    <source>
        <dbReference type="ARBA" id="ARBA00022723"/>
    </source>
</evidence>
<dbReference type="SMART" id="SM00861">
    <property type="entry name" value="Transket_pyr"/>
    <property type="match status" value="1"/>
</dbReference>
<dbReference type="UniPathway" id="UPA00064">
    <property type="reaction ID" value="UER00091"/>
</dbReference>
<feature type="region of interest" description="Disordered" evidence="11">
    <location>
        <begin position="1"/>
        <end position="45"/>
    </location>
</feature>
<evidence type="ECO:0000313" key="14">
    <source>
        <dbReference type="Proteomes" id="UP000316598"/>
    </source>
</evidence>
<evidence type="ECO:0000256" key="9">
    <source>
        <dbReference type="ARBA" id="ARBA00023229"/>
    </source>
</evidence>
<feature type="binding site" evidence="10">
    <location>
        <position position="328"/>
    </location>
    <ligand>
        <name>thiamine diphosphate</name>
        <dbReference type="ChEBI" id="CHEBI:58937"/>
    </ligand>
</feature>
<dbReference type="FunFam" id="3.40.50.920:FF:000002">
    <property type="entry name" value="1-deoxy-D-xylulose-5-phosphate synthase"/>
    <property type="match status" value="1"/>
</dbReference>
<comment type="pathway">
    <text evidence="1 10">Metabolic intermediate biosynthesis; 1-deoxy-D-xylulose 5-phosphate biosynthesis; 1-deoxy-D-xylulose 5-phosphate from D-glyceraldehyde 3-phosphate and pyruvate: step 1/1.</text>
</comment>
<name>A0A5C5WGF0_9BACT</name>
<feature type="binding site" evidence="10">
    <location>
        <begin position="156"/>
        <end position="158"/>
    </location>
    <ligand>
        <name>thiamine diphosphate</name>
        <dbReference type="ChEBI" id="CHEBI:58937"/>
    </ligand>
</feature>
<dbReference type="InterPro" id="IPR029061">
    <property type="entry name" value="THDP-binding"/>
</dbReference>
<evidence type="ECO:0000256" key="10">
    <source>
        <dbReference type="HAMAP-Rule" id="MF_00315"/>
    </source>
</evidence>
<evidence type="ECO:0000256" key="2">
    <source>
        <dbReference type="ARBA" id="ARBA00011081"/>
    </source>
</evidence>